<dbReference type="HAMAP" id="MF_00321">
    <property type="entry name" value="GTPase_EngB"/>
    <property type="match status" value="1"/>
</dbReference>
<dbReference type="NCBIfam" id="TIGR00231">
    <property type="entry name" value="small_GTP"/>
    <property type="match status" value="1"/>
</dbReference>
<dbReference type="NCBIfam" id="TIGR03598">
    <property type="entry name" value="GTPase_YsxC"/>
    <property type="match status" value="1"/>
</dbReference>
<dbReference type="CDD" id="cd01876">
    <property type="entry name" value="YihA_EngB"/>
    <property type="match status" value="1"/>
</dbReference>
<accession>A0A0S6VXK0</accession>
<dbReference type="PANTHER" id="PTHR11649:SF13">
    <property type="entry name" value="ENGB-TYPE G DOMAIN-CONTAINING PROTEIN"/>
    <property type="match status" value="1"/>
</dbReference>
<dbReference type="InterPro" id="IPR006073">
    <property type="entry name" value="GTP-bd"/>
</dbReference>
<evidence type="ECO:0000256" key="6">
    <source>
        <dbReference type="ARBA" id="ARBA00022842"/>
    </source>
</evidence>
<keyword evidence="13" id="KW-1185">Reference proteome</keyword>
<dbReference type="PROSITE" id="PS51706">
    <property type="entry name" value="G_ENGB"/>
    <property type="match status" value="1"/>
</dbReference>
<keyword evidence="7 10" id="KW-0342">GTP-binding</keyword>
<keyword evidence="9 10" id="KW-0131">Cell cycle</keyword>
<evidence type="ECO:0000256" key="2">
    <source>
        <dbReference type="ARBA" id="ARBA00009638"/>
    </source>
</evidence>
<evidence type="ECO:0000256" key="7">
    <source>
        <dbReference type="ARBA" id="ARBA00023134"/>
    </source>
</evidence>
<evidence type="ECO:0000256" key="10">
    <source>
        <dbReference type="HAMAP-Rule" id="MF_00321"/>
    </source>
</evidence>
<keyword evidence="4" id="KW-0479">Metal-binding</keyword>
<keyword evidence="6" id="KW-0460">Magnesium</keyword>
<keyword evidence="3 10" id="KW-0132">Cell division</keyword>
<evidence type="ECO:0000256" key="5">
    <source>
        <dbReference type="ARBA" id="ARBA00022741"/>
    </source>
</evidence>
<dbReference type="GO" id="GO:0000917">
    <property type="term" value="P:division septum assembly"/>
    <property type="evidence" value="ECO:0007669"/>
    <property type="project" value="UniProtKB-KW"/>
</dbReference>
<dbReference type="Gene3D" id="3.40.50.300">
    <property type="entry name" value="P-loop containing nucleotide triphosphate hydrolases"/>
    <property type="match status" value="1"/>
</dbReference>
<dbReference type="PRINTS" id="PR00449">
    <property type="entry name" value="RASTRNSFRMNG"/>
</dbReference>
<reference evidence="12" key="1">
    <citation type="journal article" date="2015" name="PeerJ">
        <title>First genomic representation of candidate bacterial phylum KSB3 points to enhanced environmental sensing as a trigger of wastewater bulking.</title>
        <authorList>
            <person name="Sekiguchi Y."/>
            <person name="Ohashi A."/>
            <person name="Parks D.H."/>
            <person name="Yamauchi T."/>
            <person name="Tyson G.W."/>
            <person name="Hugenholtz P."/>
        </authorList>
    </citation>
    <scope>NUCLEOTIDE SEQUENCE [LARGE SCALE GENOMIC DNA]</scope>
</reference>
<dbReference type="STRING" id="1499966.U14_01991"/>
<dbReference type="Proteomes" id="UP000030700">
    <property type="component" value="Unassembled WGS sequence"/>
</dbReference>
<evidence type="ECO:0000259" key="11">
    <source>
        <dbReference type="PROSITE" id="PS51706"/>
    </source>
</evidence>
<name>A0A0S6VXK0_9BACT</name>
<gene>
    <name evidence="10" type="primary">engB</name>
    <name evidence="12" type="ORF">U14_01991</name>
</gene>
<dbReference type="Pfam" id="PF01926">
    <property type="entry name" value="MMR_HSR1"/>
    <property type="match status" value="1"/>
</dbReference>
<feature type="domain" description="EngB-type G" evidence="11">
    <location>
        <begin position="23"/>
        <end position="196"/>
    </location>
</feature>
<dbReference type="EMBL" id="DF820456">
    <property type="protein sequence ID" value="GAK50751.1"/>
    <property type="molecule type" value="Genomic_DNA"/>
</dbReference>
<comment type="similarity">
    <text evidence="2 10">Belongs to the TRAFAC class TrmE-Era-EngA-EngB-Septin-like GTPase superfamily. EngB GTPase family.</text>
</comment>
<dbReference type="InterPro" id="IPR005225">
    <property type="entry name" value="Small_GTP-bd"/>
</dbReference>
<dbReference type="PANTHER" id="PTHR11649">
    <property type="entry name" value="MSS1/TRME-RELATED GTP-BINDING PROTEIN"/>
    <property type="match status" value="1"/>
</dbReference>
<evidence type="ECO:0000256" key="4">
    <source>
        <dbReference type="ARBA" id="ARBA00022723"/>
    </source>
</evidence>
<dbReference type="FunFam" id="3.40.50.300:FF:000098">
    <property type="entry name" value="Probable GTP-binding protein EngB"/>
    <property type="match status" value="1"/>
</dbReference>
<evidence type="ECO:0000256" key="8">
    <source>
        <dbReference type="ARBA" id="ARBA00023210"/>
    </source>
</evidence>
<evidence type="ECO:0000313" key="12">
    <source>
        <dbReference type="EMBL" id="GAK50751.1"/>
    </source>
</evidence>
<keyword evidence="5 10" id="KW-0547">Nucleotide-binding</keyword>
<dbReference type="GO" id="GO:0046872">
    <property type="term" value="F:metal ion binding"/>
    <property type="evidence" value="ECO:0007669"/>
    <property type="project" value="UniProtKB-KW"/>
</dbReference>
<dbReference type="InterPro" id="IPR027417">
    <property type="entry name" value="P-loop_NTPase"/>
</dbReference>
<evidence type="ECO:0000313" key="13">
    <source>
        <dbReference type="Proteomes" id="UP000030700"/>
    </source>
</evidence>
<evidence type="ECO:0000256" key="1">
    <source>
        <dbReference type="ARBA" id="ARBA00001946"/>
    </source>
</evidence>
<evidence type="ECO:0000256" key="3">
    <source>
        <dbReference type="ARBA" id="ARBA00022618"/>
    </source>
</evidence>
<protein>
    <recommendedName>
        <fullName evidence="10">Probable GTP-binding protein EngB</fullName>
    </recommendedName>
</protein>
<dbReference type="InterPro" id="IPR019987">
    <property type="entry name" value="GTP-bd_ribosome_bio_YsxC"/>
</dbReference>
<proteinExistence type="inferred from homology"/>
<dbReference type="SUPFAM" id="SSF52540">
    <property type="entry name" value="P-loop containing nucleoside triphosphate hydrolases"/>
    <property type="match status" value="1"/>
</dbReference>
<evidence type="ECO:0000256" key="9">
    <source>
        <dbReference type="ARBA" id="ARBA00023306"/>
    </source>
</evidence>
<dbReference type="GO" id="GO:0005829">
    <property type="term" value="C:cytosol"/>
    <property type="evidence" value="ECO:0007669"/>
    <property type="project" value="TreeGrafter"/>
</dbReference>
<keyword evidence="8 10" id="KW-0717">Septation</keyword>
<comment type="cofactor">
    <cofactor evidence="1">
        <name>Mg(2+)</name>
        <dbReference type="ChEBI" id="CHEBI:18420"/>
    </cofactor>
</comment>
<dbReference type="GO" id="GO:0005525">
    <property type="term" value="F:GTP binding"/>
    <property type="evidence" value="ECO:0007669"/>
    <property type="project" value="UniProtKB-UniRule"/>
</dbReference>
<sequence length="204" mass="23104">MPKIQSVRFLKSATSPTHYPQHLLPEIAFIGRSNVGKSSLLNVLANKKNLARISNTPGRTQLINFFVINEMVCFVDLPGYGFAKVPDAVRRRWQPMIEAYLRQREQLKSVVLLLDARHIPSQHDIHMRQWLHAQQVPTIFVATKIDKLPGTKRAKQCEVIRKTLELQEHEVIIQFSSLTSEGVQTVWQTIIRAITASTTAGTSA</sequence>
<dbReference type="HOGENOM" id="CLU_033732_3_0_0"/>
<organism evidence="12">
    <name type="scientific">Candidatus Moduliflexus flocculans</name>
    <dbReference type="NCBI Taxonomy" id="1499966"/>
    <lineage>
        <taxon>Bacteria</taxon>
        <taxon>Candidatus Moduliflexota</taxon>
        <taxon>Candidatus Moduliflexia</taxon>
        <taxon>Candidatus Moduliflexales</taxon>
        <taxon>Candidatus Moduliflexaceae</taxon>
    </lineage>
</organism>
<dbReference type="AlphaFoldDB" id="A0A0S6VXK0"/>
<comment type="function">
    <text evidence="10">Necessary for normal cell division and for the maintenance of normal septation.</text>
</comment>
<dbReference type="InterPro" id="IPR030393">
    <property type="entry name" value="G_ENGB_dom"/>
</dbReference>